<evidence type="ECO:0008006" key="2">
    <source>
        <dbReference type="Google" id="ProtNLM"/>
    </source>
</evidence>
<accession>A0A644XS06</accession>
<dbReference type="InterPro" id="IPR007739">
    <property type="entry name" value="RgpF"/>
</dbReference>
<evidence type="ECO:0000313" key="1">
    <source>
        <dbReference type="EMBL" id="MPM18538.1"/>
    </source>
</evidence>
<organism evidence="1">
    <name type="scientific">bioreactor metagenome</name>
    <dbReference type="NCBI Taxonomy" id="1076179"/>
    <lineage>
        <taxon>unclassified sequences</taxon>
        <taxon>metagenomes</taxon>
        <taxon>ecological metagenomes</taxon>
    </lineage>
</organism>
<sequence>MSRLAVYVFWERDGIVRDYVITYLVGLTAVADKLYVVVNGKIQPEGRQKIEKETGAIVLQRPNEGVDFWAYKTGLDHEGGGISTYDEVILCNCSCYGPVYPFTEMFEEMGKRDVDFWGITEWPLNAGGYQGTWVLSYFLVFRPHLFLSPEWVYYWKNLSPVRSRDECIEKHETKFTGYFAEKGFTYDVYCPSSPGYLDPTIEAPDELVIDQRCPVIKRKAFCSDYGRFLPYRKGDASRRVFDYVKEHHLYDTDQILMDMLATQHMAYLRDCLQLYYILPDHGANAARSTRRAVICFQMSCEELLDENFQTLRGLPSLVDCYIMAPGTLLKSVREKVVAYGVQNCTIGESIGFAGAIGALLRVSDQLENYDCVCALHDGHAVDLTAHCVNAESRRFATHALLASPGYIGQVLEQFDREPHLGLLSPVNSLHGPYSNRYGQEWGMNYANTVTLLQWADVDVPISETIAPIAPLSGMFWFRPAALKRLLELGIKEDEFTVGNEDGTLYHAVLRSLPYFAQSAGYLSGEIIPVSATANHLVNLSYLYRQDNLALCGSANMTYVPVEVCIGVRGALKIYLKRHLPIGLTSLLSRIYHHLRGK</sequence>
<proteinExistence type="predicted"/>
<gene>
    <name evidence="1" type="ORF">SDC9_64950</name>
</gene>
<comment type="caution">
    <text evidence="1">The sequence shown here is derived from an EMBL/GenBank/DDBJ whole genome shotgun (WGS) entry which is preliminary data.</text>
</comment>
<dbReference type="AlphaFoldDB" id="A0A644XS06"/>
<protein>
    <recommendedName>
        <fullName evidence="2">Rhamnan synthesis protein F</fullName>
    </recommendedName>
</protein>
<reference evidence="1" key="1">
    <citation type="submission" date="2019-08" db="EMBL/GenBank/DDBJ databases">
        <authorList>
            <person name="Kucharzyk K."/>
            <person name="Murdoch R.W."/>
            <person name="Higgins S."/>
            <person name="Loffler F."/>
        </authorList>
    </citation>
    <scope>NUCLEOTIDE SEQUENCE</scope>
</reference>
<name>A0A644XS06_9ZZZZ</name>
<dbReference type="EMBL" id="VSSQ01003003">
    <property type="protein sequence ID" value="MPM18538.1"/>
    <property type="molecule type" value="Genomic_DNA"/>
</dbReference>
<dbReference type="Pfam" id="PF05045">
    <property type="entry name" value="RgpF"/>
    <property type="match status" value="1"/>
</dbReference>